<dbReference type="AlphaFoldDB" id="A0A6C2U7D1"/>
<keyword evidence="2" id="KW-0812">Transmembrane</keyword>
<keyword evidence="2" id="KW-0472">Membrane</keyword>
<organism evidence="3 4">
    <name type="scientific">Pontiella desulfatans</name>
    <dbReference type="NCBI Taxonomy" id="2750659"/>
    <lineage>
        <taxon>Bacteria</taxon>
        <taxon>Pseudomonadati</taxon>
        <taxon>Kiritimatiellota</taxon>
        <taxon>Kiritimatiellia</taxon>
        <taxon>Kiritimatiellales</taxon>
        <taxon>Pontiellaceae</taxon>
        <taxon>Pontiella</taxon>
    </lineage>
</organism>
<accession>A0A6C2U7D1</accession>
<evidence type="ECO:0000313" key="3">
    <source>
        <dbReference type="EMBL" id="VGO15992.1"/>
    </source>
</evidence>
<evidence type="ECO:0000256" key="2">
    <source>
        <dbReference type="SAM" id="Phobius"/>
    </source>
</evidence>
<evidence type="ECO:0000256" key="1">
    <source>
        <dbReference type="SAM" id="Coils"/>
    </source>
</evidence>
<dbReference type="InterPro" id="IPR007060">
    <property type="entry name" value="FtsL/DivIC"/>
</dbReference>
<name>A0A6C2U7D1_PONDE</name>
<dbReference type="RefSeq" id="WP_136081553.1">
    <property type="nucleotide sequence ID" value="NZ_CAAHFG010000003.1"/>
</dbReference>
<dbReference type="Proteomes" id="UP000366872">
    <property type="component" value="Unassembled WGS sequence"/>
</dbReference>
<keyword evidence="1" id="KW-0175">Coiled coil</keyword>
<dbReference type="EMBL" id="CAAHFG010000003">
    <property type="protein sequence ID" value="VGO15992.1"/>
    <property type="molecule type" value="Genomic_DNA"/>
</dbReference>
<evidence type="ECO:0008006" key="5">
    <source>
        <dbReference type="Google" id="ProtNLM"/>
    </source>
</evidence>
<feature type="coiled-coil region" evidence="1">
    <location>
        <begin position="38"/>
        <end position="68"/>
    </location>
</feature>
<reference evidence="3 4" key="1">
    <citation type="submission" date="2019-04" db="EMBL/GenBank/DDBJ databases">
        <authorList>
            <person name="Van Vliet M D."/>
        </authorList>
    </citation>
    <scope>NUCLEOTIDE SEQUENCE [LARGE SCALE GENOMIC DNA]</scope>
    <source>
        <strain evidence="3 4">F1</strain>
    </source>
</reference>
<keyword evidence="2" id="KW-1133">Transmembrane helix</keyword>
<evidence type="ECO:0000313" key="4">
    <source>
        <dbReference type="Proteomes" id="UP000366872"/>
    </source>
</evidence>
<proteinExistence type="predicted"/>
<gene>
    <name evidence="3" type="ORF">PDESU_04581</name>
</gene>
<sequence length="102" mass="11999">MQQTEKYWNLINRIVLVAIVIMAGVGVVLAFTPKVKQLQEYQSRHDVLQQRIDETEAYELELKEKQRRFSVDPEFVEKVAHEVGYARTNETIFHFPEESGNF</sequence>
<dbReference type="Pfam" id="PF04977">
    <property type="entry name" value="DivIC"/>
    <property type="match status" value="1"/>
</dbReference>
<protein>
    <recommendedName>
        <fullName evidence="5">Cell division protein FtsL</fullName>
    </recommendedName>
</protein>
<keyword evidence="4" id="KW-1185">Reference proteome</keyword>
<feature type="transmembrane region" description="Helical" evidence="2">
    <location>
        <begin position="14"/>
        <end position="32"/>
    </location>
</feature>